<dbReference type="GO" id="GO:0030154">
    <property type="term" value="P:cell differentiation"/>
    <property type="evidence" value="ECO:0007669"/>
    <property type="project" value="UniProtKB-ARBA"/>
</dbReference>
<feature type="domain" description="HTH OST-type" evidence="5">
    <location>
        <begin position="231"/>
        <end position="305"/>
    </location>
</feature>
<dbReference type="GO" id="GO:0007283">
    <property type="term" value="P:spermatogenesis"/>
    <property type="evidence" value="ECO:0007669"/>
    <property type="project" value="UniProtKB-KW"/>
</dbReference>
<dbReference type="InterPro" id="IPR035437">
    <property type="entry name" value="SNase_OB-fold_sf"/>
</dbReference>
<dbReference type="SUPFAM" id="SSF63748">
    <property type="entry name" value="Tudor/PWWP/MBT"/>
    <property type="match status" value="1"/>
</dbReference>
<feature type="domain" description="HTH OST-type" evidence="5">
    <location>
        <begin position="7"/>
        <end position="82"/>
    </location>
</feature>
<keyword evidence="2" id="KW-0963">Cytoplasm</keyword>
<gene>
    <name evidence="6" type="ORF">CINCED_3A015092</name>
</gene>
<dbReference type="Proteomes" id="UP000325440">
    <property type="component" value="Unassembled WGS sequence"/>
</dbReference>
<keyword evidence="4" id="KW-0744">Spermatogenesis</keyword>
<accession>A0A5E4M3H6</accession>
<dbReference type="EMBL" id="CABPRJ010000002">
    <property type="protein sequence ID" value="VVC24370.1"/>
    <property type="molecule type" value="Genomic_DNA"/>
</dbReference>
<dbReference type="Gene3D" id="2.30.30.140">
    <property type="match status" value="1"/>
</dbReference>
<keyword evidence="7" id="KW-1185">Reference proteome</keyword>
<dbReference type="AlphaFoldDB" id="A0A5E4M3H6"/>
<dbReference type="Pfam" id="PF12872">
    <property type="entry name" value="OST-HTH"/>
    <property type="match status" value="2"/>
</dbReference>
<dbReference type="InterPro" id="IPR025605">
    <property type="entry name" value="OST-HTH/LOTUS_dom"/>
</dbReference>
<dbReference type="PANTHER" id="PTHR22948:SF29">
    <property type="entry name" value="FI02030P-RELATED"/>
    <property type="match status" value="1"/>
</dbReference>
<dbReference type="GO" id="GO:0005737">
    <property type="term" value="C:cytoplasm"/>
    <property type="evidence" value="ECO:0007669"/>
    <property type="project" value="UniProtKB-SubCell"/>
</dbReference>
<comment type="subcellular location">
    <subcellularLocation>
        <location evidence="1">Cytoplasm</location>
    </subcellularLocation>
</comment>
<sequence>MSSSCKDLTDLKTVIRSILVATFEAMTVEELLAKVIQMFDGPHNVQFEHFGYDTFFQLLQHIPDVVQLDDPENQNSIINLVSSKKSRHLEILVSNNIIRPPTNKSTKSHKELILPYRVQCAFIRVFVELYPEGLPINDFVSNIMCFPIFKLFLEDYELLLYNNIHIFKKINHYGEKLICLQQSLLEKVELLNEEDKFTAMEIYAIDQDSLESTITDEKLANGLEYALFDILEEKIKNNIESLLEEQPGWIPESQICDLYKTKFGSTFNHFRRWGFNRVSQMFAKLPELCSIKISTYEILIISIKKKIVNKSTKINIEETKNEIQNTSNQPKHILRPKEFNRKNEILQKYLENDTFLEASLNDCFLDSEIEPFELNMNELLNVYVTRIDSDFVPTIICQIIDESVEFKNLLVNMKKFYSRHESNFKFNSTIIMIKQTYAFSVDGMWHRGIVTDIDSNNIRVINIDDGSVNIVSPQNIRLLYKKFSELPAQSFECRLYGIGKMNKTELHQLEDKKCTIFVVHTGQHDKLADIKIRYLNSTSQEYLNDEWIISGAAIPATSDTSSDEEYL</sequence>
<evidence type="ECO:0000256" key="3">
    <source>
        <dbReference type="ARBA" id="ARBA00022737"/>
    </source>
</evidence>
<dbReference type="Pfam" id="PF00567">
    <property type="entry name" value="TUDOR"/>
    <property type="match status" value="1"/>
</dbReference>
<evidence type="ECO:0000259" key="5">
    <source>
        <dbReference type="PROSITE" id="PS51644"/>
    </source>
</evidence>
<name>A0A5E4M3H6_9HEMI</name>
<reference evidence="6 7" key="1">
    <citation type="submission" date="2019-08" db="EMBL/GenBank/DDBJ databases">
        <authorList>
            <person name="Alioto T."/>
            <person name="Alioto T."/>
            <person name="Gomez Garrido J."/>
        </authorList>
    </citation>
    <scope>NUCLEOTIDE SEQUENCE [LARGE SCALE GENOMIC DNA]</scope>
</reference>
<evidence type="ECO:0000256" key="4">
    <source>
        <dbReference type="ARBA" id="ARBA00022871"/>
    </source>
</evidence>
<dbReference type="OrthoDB" id="341421at2759"/>
<evidence type="ECO:0000256" key="2">
    <source>
        <dbReference type="ARBA" id="ARBA00022490"/>
    </source>
</evidence>
<dbReference type="Gene3D" id="3.30.420.610">
    <property type="entry name" value="LOTUS domain-like"/>
    <property type="match status" value="2"/>
</dbReference>
<evidence type="ECO:0000256" key="1">
    <source>
        <dbReference type="ARBA" id="ARBA00004496"/>
    </source>
</evidence>
<dbReference type="PROSITE" id="PS51644">
    <property type="entry name" value="HTH_OST"/>
    <property type="match status" value="2"/>
</dbReference>
<evidence type="ECO:0000313" key="6">
    <source>
        <dbReference type="EMBL" id="VVC24370.1"/>
    </source>
</evidence>
<dbReference type="PANTHER" id="PTHR22948">
    <property type="entry name" value="TUDOR DOMAIN CONTAINING PROTEIN"/>
    <property type="match status" value="1"/>
</dbReference>
<evidence type="ECO:0000313" key="7">
    <source>
        <dbReference type="Proteomes" id="UP000325440"/>
    </source>
</evidence>
<dbReference type="InterPro" id="IPR041966">
    <property type="entry name" value="LOTUS-like"/>
</dbReference>
<organism evidence="6 7">
    <name type="scientific">Cinara cedri</name>
    <dbReference type="NCBI Taxonomy" id="506608"/>
    <lineage>
        <taxon>Eukaryota</taxon>
        <taxon>Metazoa</taxon>
        <taxon>Ecdysozoa</taxon>
        <taxon>Arthropoda</taxon>
        <taxon>Hexapoda</taxon>
        <taxon>Insecta</taxon>
        <taxon>Pterygota</taxon>
        <taxon>Neoptera</taxon>
        <taxon>Paraneoptera</taxon>
        <taxon>Hemiptera</taxon>
        <taxon>Sternorrhyncha</taxon>
        <taxon>Aphidomorpha</taxon>
        <taxon>Aphidoidea</taxon>
        <taxon>Aphididae</taxon>
        <taxon>Lachninae</taxon>
        <taxon>Cinara</taxon>
    </lineage>
</organism>
<dbReference type="Gene3D" id="2.40.50.90">
    <property type="match status" value="1"/>
</dbReference>
<protein>
    <submittedName>
        <fullName evidence="6">OST-HTH/LOTUS domain,Tudor domain</fullName>
    </submittedName>
</protein>
<keyword evidence="3" id="KW-0677">Repeat</keyword>
<dbReference type="InterPro" id="IPR002999">
    <property type="entry name" value="Tudor"/>
</dbReference>
<dbReference type="InterPro" id="IPR050621">
    <property type="entry name" value="Tudor_domain_containing"/>
</dbReference>
<proteinExistence type="predicted"/>
<keyword evidence="4" id="KW-0221">Differentiation</keyword>